<name>A0AAE1AS41_9GAST</name>
<dbReference type="PRINTS" id="PR00080">
    <property type="entry name" value="SDRFAMILY"/>
</dbReference>
<comment type="similarity">
    <text evidence="2 4">Belongs to the short-chain dehydrogenases/reductases (SDR) family.</text>
</comment>
<dbReference type="SUPFAM" id="SSF51735">
    <property type="entry name" value="NAD(P)-binding Rossmann-fold domains"/>
    <property type="match status" value="1"/>
</dbReference>
<evidence type="ECO:0000256" key="4">
    <source>
        <dbReference type="RuleBase" id="RU000363"/>
    </source>
</evidence>
<sequence>MAAKKLNLILISRDPGLLMELARDTTNEFHVRTVTVQADFSSDKKSLYDMLDSRLQCFDIVLLVNNVGTSHDTIDRFHVNTPDSLVSRMIHVNMMSMAKMTQMLLPGMLARRRGVIINVSSAFGRNPTPYLALYGATKSFVDFFSRALQKEYGGYQIAVQSLTPYTLSTNMVKNAPPTTLLPPADTYVCSALSTVGIASRTHGYLPHSILGAILDRSPSCVRLLCIKLFQYRASKFMTRLQLQQRD</sequence>
<dbReference type="Proteomes" id="UP001283361">
    <property type="component" value="Unassembled WGS sequence"/>
</dbReference>
<dbReference type="InterPro" id="IPR051019">
    <property type="entry name" value="VLCFA-Steroid_DH"/>
</dbReference>
<evidence type="ECO:0000313" key="6">
    <source>
        <dbReference type="Proteomes" id="UP001283361"/>
    </source>
</evidence>
<comment type="caution">
    <text evidence="5">The sequence shown here is derived from an EMBL/GenBank/DDBJ whole genome shotgun (WGS) entry which is preliminary data.</text>
</comment>
<accession>A0AAE1AS41</accession>
<keyword evidence="6" id="KW-1185">Reference proteome</keyword>
<protein>
    <submittedName>
        <fullName evidence="5">Uncharacterized protein</fullName>
    </submittedName>
</protein>
<dbReference type="Pfam" id="PF00106">
    <property type="entry name" value="adh_short"/>
    <property type="match status" value="1"/>
</dbReference>
<dbReference type="PIRSF" id="PIRSF000126">
    <property type="entry name" value="11-beta-HSD1"/>
    <property type="match status" value="1"/>
</dbReference>
<dbReference type="EMBL" id="JAWDGP010001380">
    <property type="protein sequence ID" value="KAK3792321.1"/>
    <property type="molecule type" value="Genomic_DNA"/>
</dbReference>
<dbReference type="PROSITE" id="PS00061">
    <property type="entry name" value="ADH_SHORT"/>
    <property type="match status" value="1"/>
</dbReference>
<evidence type="ECO:0000256" key="2">
    <source>
        <dbReference type="ARBA" id="ARBA00006484"/>
    </source>
</evidence>
<gene>
    <name evidence="5" type="ORF">RRG08_009167</name>
</gene>
<dbReference type="InterPro" id="IPR020904">
    <property type="entry name" value="Sc_DH/Rdtase_CS"/>
</dbReference>
<dbReference type="GO" id="GO:0016491">
    <property type="term" value="F:oxidoreductase activity"/>
    <property type="evidence" value="ECO:0007669"/>
    <property type="project" value="UniProtKB-KW"/>
</dbReference>
<dbReference type="PANTHER" id="PTHR43899">
    <property type="entry name" value="RH59310P"/>
    <property type="match status" value="1"/>
</dbReference>
<keyword evidence="3" id="KW-0560">Oxidoreductase</keyword>
<dbReference type="InterPro" id="IPR036291">
    <property type="entry name" value="NAD(P)-bd_dom_sf"/>
</dbReference>
<dbReference type="PRINTS" id="PR00081">
    <property type="entry name" value="GDHRDH"/>
</dbReference>
<dbReference type="Gene3D" id="3.40.50.720">
    <property type="entry name" value="NAD(P)-binding Rossmann-like Domain"/>
    <property type="match status" value="1"/>
</dbReference>
<comment type="subcellular location">
    <subcellularLocation>
        <location evidence="1">Endoplasmic reticulum</location>
    </subcellularLocation>
</comment>
<reference evidence="5" key="1">
    <citation type="journal article" date="2023" name="G3 (Bethesda)">
        <title>A reference genome for the long-term kleptoplast-retaining sea slug Elysia crispata morphotype clarki.</title>
        <authorList>
            <person name="Eastman K.E."/>
            <person name="Pendleton A.L."/>
            <person name="Shaikh M.A."/>
            <person name="Suttiyut T."/>
            <person name="Ogas R."/>
            <person name="Tomko P."/>
            <person name="Gavelis G."/>
            <person name="Widhalm J.R."/>
            <person name="Wisecaver J.H."/>
        </authorList>
    </citation>
    <scope>NUCLEOTIDE SEQUENCE</scope>
    <source>
        <strain evidence="5">ECLA1</strain>
    </source>
</reference>
<dbReference type="PANTHER" id="PTHR43899:SF13">
    <property type="entry name" value="RH59310P"/>
    <property type="match status" value="1"/>
</dbReference>
<evidence type="ECO:0000256" key="3">
    <source>
        <dbReference type="ARBA" id="ARBA00023002"/>
    </source>
</evidence>
<dbReference type="CDD" id="cd05356">
    <property type="entry name" value="17beta-HSD1_like_SDR_c"/>
    <property type="match status" value="1"/>
</dbReference>
<evidence type="ECO:0000313" key="5">
    <source>
        <dbReference type="EMBL" id="KAK3792321.1"/>
    </source>
</evidence>
<evidence type="ECO:0000256" key="1">
    <source>
        <dbReference type="ARBA" id="ARBA00004240"/>
    </source>
</evidence>
<organism evidence="5 6">
    <name type="scientific">Elysia crispata</name>
    <name type="common">lettuce slug</name>
    <dbReference type="NCBI Taxonomy" id="231223"/>
    <lineage>
        <taxon>Eukaryota</taxon>
        <taxon>Metazoa</taxon>
        <taxon>Spiralia</taxon>
        <taxon>Lophotrochozoa</taxon>
        <taxon>Mollusca</taxon>
        <taxon>Gastropoda</taxon>
        <taxon>Heterobranchia</taxon>
        <taxon>Euthyneura</taxon>
        <taxon>Panpulmonata</taxon>
        <taxon>Sacoglossa</taxon>
        <taxon>Placobranchoidea</taxon>
        <taxon>Plakobranchidae</taxon>
        <taxon>Elysia</taxon>
    </lineage>
</organism>
<dbReference type="InterPro" id="IPR002347">
    <property type="entry name" value="SDR_fam"/>
</dbReference>
<dbReference type="AlphaFoldDB" id="A0AAE1AS41"/>
<dbReference type="GO" id="GO:0005783">
    <property type="term" value="C:endoplasmic reticulum"/>
    <property type="evidence" value="ECO:0007669"/>
    <property type="project" value="UniProtKB-SubCell"/>
</dbReference>
<proteinExistence type="inferred from homology"/>